<gene>
    <name evidence="6" type="primary">fes</name>
    <name evidence="6" type="ORF">AB3G37_02090</name>
</gene>
<dbReference type="Pfam" id="PF00756">
    <property type="entry name" value="Esterase"/>
    <property type="match status" value="1"/>
</dbReference>
<dbReference type="PANTHER" id="PTHR48098">
    <property type="entry name" value="ENTEROCHELIN ESTERASE-RELATED"/>
    <property type="match status" value="1"/>
</dbReference>
<comment type="subcellular location">
    <subcellularLocation>
        <location evidence="1">Cytoplasm</location>
    </subcellularLocation>
</comment>
<dbReference type="EMBL" id="CP165628">
    <property type="protein sequence ID" value="XDU72941.1"/>
    <property type="molecule type" value="Genomic_DNA"/>
</dbReference>
<dbReference type="PANTHER" id="PTHR48098:SF3">
    <property type="entry name" value="IRON(III) ENTEROBACTIN ESTERASE"/>
    <property type="match status" value="1"/>
</dbReference>
<dbReference type="GO" id="GO:0008849">
    <property type="term" value="F:enterochelin esterase activity"/>
    <property type="evidence" value="ECO:0007669"/>
    <property type="project" value="InterPro"/>
</dbReference>
<dbReference type="GO" id="GO:0005737">
    <property type="term" value="C:cytoplasm"/>
    <property type="evidence" value="ECO:0007669"/>
    <property type="project" value="UniProtKB-SubCell"/>
</dbReference>
<dbReference type="RefSeq" id="WP_369789559.1">
    <property type="nucleotide sequence ID" value="NZ_CP165628.1"/>
</dbReference>
<organism evidence="6">
    <name type="scientific">Rouxiella sp. WC2420</name>
    <dbReference type="NCBI Taxonomy" id="3234145"/>
    <lineage>
        <taxon>Bacteria</taxon>
        <taxon>Pseudomonadati</taxon>
        <taxon>Pseudomonadota</taxon>
        <taxon>Gammaproteobacteria</taxon>
        <taxon>Enterobacterales</taxon>
        <taxon>Yersiniaceae</taxon>
        <taxon>Rouxiella</taxon>
    </lineage>
</organism>
<keyword evidence="2" id="KW-0963">Cytoplasm</keyword>
<sequence length="455" mass="51117">MKPDCLDTLSLSASHTLLNSKHAGSNGWWLEVARRGTPWVESSGKGRCKVTFFWRDPHGSEFTSAYQRVWININCLTDHHQSSPPQSLQRLNGTDVWYWQIELKSDWRGSYSFIPSEESQPFTTQADDAFGQMFAVRSWWRSNFANASHDLLNPTRSWTGAKGHALSGVSLPDAPAQPAWRDYDSYGTSSGRCVPAPPAKLQRFSWNSARLGNQRDVWIYTTGDGVELSSRPLAILLDGQFWSQKMPLWEPLLQQTAQGNLPQAVYVLIEVIDSQHRSQELTCNPEFWLAVQQELLPEVAKLAPHSDNAAKTVVAGQSFGGLSSLYAGLNWPQRFGCVLSQSGSFWWPRRDMLQLEEIPEDACWLPKQIEKGLGRESALRIFMQAGRHERLIHRVNDNLAVMLGDSRHSLQYQVVEGGHDALCWRGGLLDGLQALWADEFTSPSYFLAGADDGKA</sequence>
<feature type="domain" description="Enterochelin esterase N-terminal" evidence="5">
    <location>
        <begin position="49"/>
        <end position="180"/>
    </location>
</feature>
<evidence type="ECO:0000259" key="5">
    <source>
        <dbReference type="Pfam" id="PF11806"/>
    </source>
</evidence>
<proteinExistence type="inferred from homology"/>
<dbReference type="SUPFAM" id="SSF53474">
    <property type="entry name" value="alpha/beta-Hydrolases"/>
    <property type="match status" value="1"/>
</dbReference>
<dbReference type="InterPro" id="IPR050583">
    <property type="entry name" value="Mycobacterial_A85_antigen"/>
</dbReference>
<evidence type="ECO:0000313" key="6">
    <source>
        <dbReference type="EMBL" id="XDU72941.1"/>
    </source>
</evidence>
<dbReference type="InterPro" id="IPR013783">
    <property type="entry name" value="Ig-like_fold"/>
</dbReference>
<accession>A0AB39VTB9</accession>
<reference evidence="6" key="1">
    <citation type="submission" date="2024-07" db="EMBL/GenBank/DDBJ databases">
        <authorList>
            <person name="Biller S.J."/>
        </authorList>
    </citation>
    <scope>NUCLEOTIDE SEQUENCE</scope>
    <source>
        <strain evidence="6">WC2420</strain>
    </source>
</reference>
<dbReference type="GO" id="GO:0005506">
    <property type="term" value="F:iron ion binding"/>
    <property type="evidence" value="ECO:0007669"/>
    <property type="project" value="InterPro"/>
</dbReference>
<dbReference type="InterPro" id="IPR029058">
    <property type="entry name" value="AB_hydrolase_fold"/>
</dbReference>
<protein>
    <submittedName>
        <fullName evidence="6">Enterochelin esterase</fullName>
        <ecNumber evidence="6">3.1.1.-</ecNumber>
    </submittedName>
</protein>
<dbReference type="EC" id="3.1.1.-" evidence="6"/>
<comment type="similarity">
    <text evidence="4">Belongs to the Fes family.</text>
</comment>
<evidence type="ECO:0000256" key="3">
    <source>
        <dbReference type="ARBA" id="ARBA00022801"/>
    </source>
</evidence>
<dbReference type="SUPFAM" id="SSF81296">
    <property type="entry name" value="E set domains"/>
    <property type="match status" value="1"/>
</dbReference>
<dbReference type="InterPro" id="IPR021764">
    <property type="entry name" value="Enterochelin_esterase_N"/>
</dbReference>
<dbReference type="Gene3D" id="3.40.50.1820">
    <property type="entry name" value="alpha/beta hydrolase"/>
    <property type="match status" value="1"/>
</dbReference>
<dbReference type="Pfam" id="PF11806">
    <property type="entry name" value="Enterochelin_N"/>
    <property type="match status" value="1"/>
</dbReference>
<dbReference type="GO" id="GO:0006826">
    <property type="term" value="P:iron ion transport"/>
    <property type="evidence" value="ECO:0007669"/>
    <property type="project" value="InterPro"/>
</dbReference>
<dbReference type="InterPro" id="IPR014756">
    <property type="entry name" value="Ig_E-set"/>
</dbReference>
<keyword evidence="3 6" id="KW-0378">Hydrolase</keyword>
<name>A0AB39VTB9_9GAMM</name>
<evidence type="ECO:0000256" key="2">
    <source>
        <dbReference type="ARBA" id="ARBA00022490"/>
    </source>
</evidence>
<evidence type="ECO:0000256" key="1">
    <source>
        <dbReference type="ARBA" id="ARBA00004496"/>
    </source>
</evidence>
<dbReference type="AlphaFoldDB" id="A0AB39VTB9"/>
<dbReference type="Gene3D" id="2.60.40.10">
    <property type="entry name" value="Immunoglobulins"/>
    <property type="match status" value="1"/>
</dbReference>
<dbReference type="InterPro" id="IPR000801">
    <property type="entry name" value="Esterase-like"/>
</dbReference>
<evidence type="ECO:0000256" key="4">
    <source>
        <dbReference type="ARBA" id="ARBA00024201"/>
    </source>
</evidence>
<dbReference type="NCBIfam" id="NF007758">
    <property type="entry name" value="PRK10439.1"/>
    <property type="match status" value="1"/>
</dbReference>